<proteinExistence type="predicted"/>
<dbReference type="Proteomes" id="UP000580250">
    <property type="component" value="Unassembled WGS sequence"/>
</dbReference>
<keyword evidence="1" id="KW-0812">Transmembrane</keyword>
<evidence type="ECO:0000313" key="3">
    <source>
        <dbReference type="Proteomes" id="UP000580250"/>
    </source>
</evidence>
<dbReference type="EMBL" id="CAJEWN010000320">
    <property type="protein sequence ID" value="CAD2178460.1"/>
    <property type="molecule type" value="Genomic_DNA"/>
</dbReference>
<feature type="transmembrane region" description="Helical" evidence="1">
    <location>
        <begin position="7"/>
        <end position="25"/>
    </location>
</feature>
<organism evidence="2 3">
    <name type="scientific">Meloidogyne enterolobii</name>
    <name type="common">Root-knot nematode worm</name>
    <name type="synonym">Meloidogyne mayaguensis</name>
    <dbReference type="NCBI Taxonomy" id="390850"/>
    <lineage>
        <taxon>Eukaryota</taxon>
        <taxon>Metazoa</taxon>
        <taxon>Ecdysozoa</taxon>
        <taxon>Nematoda</taxon>
        <taxon>Chromadorea</taxon>
        <taxon>Rhabditida</taxon>
        <taxon>Tylenchina</taxon>
        <taxon>Tylenchomorpha</taxon>
        <taxon>Tylenchoidea</taxon>
        <taxon>Meloidogynidae</taxon>
        <taxon>Meloidogyninae</taxon>
        <taxon>Meloidogyne</taxon>
    </lineage>
</organism>
<dbReference type="AlphaFoldDB" id="A0A6V7VU51"/>
<name>A0A6V7VU51_MELEN</name>
<accession>A0A6V7VU51</accession>
<evidence type="ECO:0000256" key="1">
    <source>
        <dbReference type="SAM" id="Phobius"/>
    </source>
</evidence>
<evidence type="ECO:0000313" key="2">
    <source>
        <dbReference type="EMBL" id="CAD2178460.1"/>
    </source>
</evidence>
<reference evidence="2 3" key="1">
    <citation type="submission" date="2020-08" db="EMBL/GenBank/DDBJ databases">
        <authorList>
            <person name="Koutsovoulos G."/>
            <person name="Danchin GJ E."/>
        </authorList>
    </citation>
    <scope>NUCLEOTIDE SEQUENCE [LARGE SCALE GENOMIC DNA]</scope>
</reference>
<sequence length="72" mass="8399">MLSLDDFFLYLSIFISLPSFIVYTLQVGQLFGTNLFTILSILFSVFEHFMVLFTLLTLTMDIEFLIYFHIGS</sequence>
<comment type="caution">
    <text evidence="2">The sequence shown here is derived from an EMBL/GenBank/DDBJ whole genome shotgun (WGS) entry which is preliminary data.</text>
</comment>
<keyword evidence="1" id="KW-0472">Membrane</keyword>
<protein>
    <submittedName>
        <fullName evidence="2">Uncharacterized protein</fullName>
    </submittedName>
</protein>
<keyword evidence="1" id="KW-1133">Transmembrane helix</keyword>
<gene>
    <name evidence="2" type="ORF">MENT_LOCUS30401</name>
</gene>